<dbReference type="EMBL" id="PPTO01000024">
    <property type="protein sequence ID" value="RDB54916.1"/>
    <property type="molecule type" value="Genomic_DNA"/>
</dbReference>
<proteinExistence type="predicted"/>
<evidence type="ECO:0000259" key="1">
    <source>
        <dbReference type="Pfam" id="PF01243"/>
    </source>
</evidence>
<organism evidence="2 3">
    <name type="scientific">Slackia isoflavoniconvertens</name>
    <dbReference type="NCBI Taxonomy" id="572010"/>
    <lineage>
        <taxon>Bacteria</taxon>
        <taxon>Bacillati</taxon>
        <taxon>Actinomycetota</taxon>
        <taxon>Coriobacteriia</taxon>
        <taxon>Eggerthellales</taxon>
        <taxon>Eggerthellaceae</taxon>
        <taxon>Slackia</taxon>
    </lineage>
</organism>
<feature type="domain" description="Pyridoxamine 5'-phosphate oxidase N-terminal" evidence="1">
    <location>
        <begin position="2"/>
        <end position="121"/>
    </location>
</feature>
<gene>
    <name evidence="2" type="ORF">C1881_09995</name>
</gene>
<name>A0A369L9Q1_9ACTN</name>
<dbReference type="AlphaFoldDB" id="A0A369L9Q1"/>
<dbReference type="InterPro" id="IPR011576">
    <property type="entry name" value="Pyridox_Oxase_N"/>
</dbReference>
<dbReference type="RefSeq" id="WP_114616375.1">
    <property type="nucleotide sequence ID" value="NZ_PPTO01000024.1"/>
</dbReference>
<sequence length="139" mass="15630">MDEIVQYLTGIPAWYLATIDAADPTQPRVRPFSFAAQADGKLWFSTSRDKDVWRELEANAKFELSGWKPGECWIVVEGEAELADDEACPDEVRQAGFEHMVGIGEHHDSPNDGRLAFFSVKSGTCRICDIDGSERKFQF</sequence>
<reference evidence="2 3" key="1">
    <citation type="journal article" date="2018" name="Elife">
        <title>Discovery and characterization of a prevalent human gut bacterial enzyme sufficient for the inactivation of a family of plant toxins.</title>
        <authorList>
            <person name="Koppel N."/>
            <person name="Bisanz J.E."/>
            <person name="Pandelia M.E."/>
            <person name="Turnbaugh P.J."/>
            <person name="Balskus E.P."/>
        </authorList>
    </citation>
    <scope>NUCLEOTIDE SEQUENCE [LARGE SCALE GENOMIC DNA]</scope>
    <source>
        <strain evidence="2 3">OB21 GAM31</strain>
    </source>
</reference>
<dbReference type="Pfam" id="PF01243">
    <property type="entry name" value="PNPOx_N"/>
    <property type="match status" value="1"/>
</dbReference>
<protein>
    <submittedName>
        <fullName evidence="2">Pyridoxamine 5'-phosphate oxidase</fullName>
    </submittedName>
</protein>
<dbReference type="Gene3D" id="2.30.110.10">
    <property type="entry name" value="Electron Transport, Fmn-binding Protein, Chain A"/>
    <property type="match status" value="1"/>
</dbReference>
<dbReference type="InterPro" id="IPR012349">
    <property type="entry name" value="Split_barrel_FMN-bd"/>
</dbReference>
<evidence type="ECO:0000313" key="2">
    <source>
        <dbReference type="EMBL" id="RDB54916.1"/>
    </source>
</evidence>
<comment type="caution">
    <text evidence="2">The sequence shown here is derived from an EMBL/GenBank/DDBJ whole genome shotgun (WGS) entry which is preliminary data.</text>
</comment>
<accession>A0A369L9Q1</accession>
<dbReference type="Proteomes" id="UP000253975">
    <property type="component" value="Unassembled WGS sequence"/>
</dbReference>
<evidence type="ECO:0000313" key="3">
    <source>
        <dbReference type="Proteomes" id="UP000253975"/>
    </source>
</evidence>
<dbReference type="SUPFAM" id="SSF50475">
    <property type="entry name" value="FMN-binding split barrel"/>
    <property type="match status" value="1"/>
</dbReference>